<keyword evidence="2" id="KW-1185">Reference proteome</keyword>
<protein>
    <submittedName>
        <fullName evidence="1">Uncharacterized protein</fullName>
    </submittedName>
</protein>
<reference evidence="1 2" key="1">
    <citation type="submission" date="2014-03" db="EMBL/GenBank/DDBJ databases">
        <title>Draft genome of the hookworm Oesophagostomum dentatum.</title>
        <authorList>
            <person name="Mitreva M."/>
        </authorList>
    </citation>
    <scope>NUCLEOTIDE SEQUENCE [LARGE SCALE GENOMIC DNA]</scope>
    <source>
        <strain evidence="1 2">OD-Hann</strain>
    </source>
</reference>
<evidence type="ECO:0000313" key="1">
    <source>
        <dbReference type="EMBL" id="KHJ86570.1"/>
    </source>
</evidence>
<dbReference type="OrthoDB" id="5858028at2759"/>
<accession>A0A0B1STP6</accession>
<dbReference type="EMBL" id="KN559991">
    <property type="protein sequence ID" value="KHJ86570.1"/>
    <property type="molecule type" value="Genomic_DNA"/>
</dbReference>
<gene>
    <name evidence="1" type="ORF">OESDEN_13673</name>
</gene>
<name>A0A0B1STP6_OESDE</name>
<sequence length="224" mass="24890">MDSNGDLSTAVPSCSRPNVTLDHDVLTMIFEKVATIGNIRDVMNMRRVSTWAAYGIDRSLARSTQIRVDIRAPIEFRISGLKKERLPVPEPVIFIQGSRVTPKAANRLMAFLIGKMRTVKDVSLNIEDADLTVFNSLLDQLIKAENVKLEIHLERLSLMTFDLGFEASHSDICEHMLAIARSGTTFKHLSYTSFIGFDPTDDVVQLTAFLNSKSGLNKCGSDAE</sequence>
<proteinExistence type="predicted"/>
<evidence type="ECO:0000313" key="2">
    <source>
        <dbReference type="Proteomes" id="UP000053660"/>
    </source>
</evidence>
<dbReference type="AlphaFoldDB" id="A0A0B1STP6"/>
<dbReference type="Proteomes" id="UP000053660">
    <property type="component" value="Unassembled WGS sequence"/>
</dbReference>
<organism evidence="1 2">
    <name type="scientific">Oesophagostomum dentatum</name>
    <name type="common">Nodular worm</name>
    <dbReference type="NCBI Taxonomy" id="61180"/>
    <lineage>
        <taxon>Eukaryota</taxon>
        <taxon>Metazoa</taxon>
        <taxon>Ecdysozoa</taxon>
        <taxon>Nematoda</taxon>
        <taxon>Chromadorea</taxon>
        <taxon>Rhabditida</taxon>
        <taxon>Rhabditina</taxon>
        <taxon>Rhabditomorpha</taxon>
        <taxon>Strongyloidea</taxon>
        <taxon>Strongylidae</taxon>
        <taxon>Oesophagostomum</taxon>
    </lineage>
</organism>